<dbReference type="InterPro" id="IPR000089">
    <property type="entry name" value="Biotin_lipoyl"/>
</dbReference>
<feature type="domain" description="Lipoyl-binding" evidence="1">
    <location>
        <begin position="1"/>
        <end position="34"/>
    </location>
</feature>
<dbReference type="EMBL" id="AMCI01007349">
    <property type="protein sequence ID" value="EJW92781.1"/>
    <property type="molecule type" value="Genomic_DNA"/>
</dbReference>
<evidence type="ECO:0000313" key="2">
    <source>
        <dbReference type="EMBL" id="EJW92781.1"/>
    </source>
</evidence>
<dbReference type="CDD" id="cd06850">
    <property type="entry name" value="biotinyl_domain"/>
    <property type="match status" value="1"/>
</dbReference>
<dbReference type="Pfam" id="PF00364">
    <property type="entry name" value="Biotin_lipoyl"/>
    <property type="match status" value="1"/>
</dbReference>
<gene>
    <name evidence="2" type="ORF">EVA_19112</name>
</gene>
<dbReference type="InterPro" id="IPR011053">
    <property type="entry name" value="Single_hybrid_motif"/>
</dbReference>
<organism evidence="2">
    <name type="scientific">gut metagenome</name>
    <dbReference type="NCBI Taxonomy" id="749906"/>
    <lineage>
        <taxon>unclassified sequences</taxon>
        <taxon>metagenomes</taxon>
        <taxon>organismal metagenomes</taxon>
    </lineage>
</organism>
<proteinExistence type="predicted"/>
<dbReference type="SUPFAM" id="SSF51230">
    <property type="entry name" value="Single hybrid motif"/>
    <property type="match status" value="1"/>
</dbReference>
<comment type="caution">
    <text evidence="2">The sequence shown here is derived from an EMBL/GenBank/DDBJ whole genome shotgun (WGS) entry which is preliminary data.</text>
</comment>
<name>J9FD03_9ZZZZ</name>
<dbReference type="AlphaFoldDB" id="J9FD03"/>
<dbReference type="Gene3D" id="2.40.50.100">
    <property type="match status" value="1"/>
</dbReference>
<accession>J9FD03</accession>
<protein>
    <submittedName>
        <fullName evidence="2">Acetyl-CoA carboxylase biotin carboxyl carrier protein subunit</fullName>
    </submittedName>
</protein>
<sequence length="36" mass="3685">MKMENPIVAPQDGIVASVAVNKGDSVNAGDLLVSMN</sequence>
<evidence type="ECO:0000259" key="1">
    <source>
        <dbReference type="Pfam" id="PF00364"/>
    </source>
</evidence>
<reference evidence="2" key="1">
    <citation type="journal article" date="2012" name="PLoS ONE">
        <title>Gene sets for utilization of primary and secondary nutrition supplies in the distal gut of endangered iberian lynx.</title>
        <authorList>
            <person name="Alcaide M."/>
            <person name="Messina E."/>
            <person name="Richter M."/>
            <person name="Bargiela R."/>
            <person name="Peplies J."/>
            <person name="Huws S.A."/>
            <person name="Newbold C.J."/>
            <person name="Golyshin P.N."/>
            <person name="Simon M.A."/>
            <person name="Lopez G."/>
            <person name="Yakimov M.M."/>
            <person name="Ferrer M."/>
        </authorList>
    </citation>
    <scope>NUCLEOTIDE SEQUENCE</scope>
</reference>